<comment type="similarity">
    <text evidence="4">Belongs to the NAD(P)-dependent epimerase/dehydratase family. Dihydroflavonol-4-reductase subfamily.</text>
</comment>
<dbReference type="Pfam" id="PF00665">
    <property type="entry name" value="rve"/>
    <property type="match status" value="1"/>
</dbReference>
<proteinExistence type="inferred from homology"/>
<evidence type="ECO:0000256" key="5">
    <source>
        <dbReference type="SAM" id="MobiDB-lite"/>
    </source>
</evidence>
<dbReference type="CDD" id="cd09272">
    <property type="entry name" value="RNase_HI_RT_Ty1"/>
    <property type="match status" value="1"/>
</dbReference>
<evidence type="ECO:0000313" key="7">
    <source>
        <dbReference type="EMBL" id="WVY98172.1"/>
    </source>
</evidence>
<dbReference type="Pfam" id="PF07727">
    <property type="entry name" value="RVT_2"/>
    <property type="match status" value="1"/>
</dbReference>
<organism evidence="7 8">
    <name type="scientific">Vigna mungo</name>
    <name type="common">Black gram</name>
    <name type="synonym">Phaseolus mungo</name>
    <dbReference type="NCBI Taxonomy" id="3915"/>
    <lineage>
        <taxon>Eukaryota</taxon>
        <taxon>Viridiplantae</taxon>
        <taxon>Streptophyta</taxon>
        <taxon>Embryophyta</taxon>
        <taxon>Tracheophyta</taxon>
        <taxon>Spermatophyta</taxon>
        <taxon>Magnoliopsida</taxon>
        <taxon>eudicotyledons</taxon>
        <taxon>Gunneridae</taxon>
        <taxon>Pentapetalae</taxon>
        <taxon>rosids</taxon>
        <taxon>fabids</taxon>
        <taxon>Fabales</taxon>
        <taxon>Fabaceae</taxon>
        <taxon>Papilionoideae</taxon>
        <taxon>50 kb inversion clade</taxon>
        <taxon>NPAAA clade</taxon>
        <taxon>indigoferoid/millettioid clade</taxon>
        <taxon>Phaseoleae</taxon>
        <taxon>Vigna</taxon>
    </lineage>
</organism>
<feature type="compositionally biased region" description="Basic and acidic residues" evidence="5">
    <location>
        <begin position="536"/>
        <end position="550"/>
    </location>
</feature>
<dbReference type="Pfam" id="PF14223">
    <property type="entry name" value="Retrotran_gag_2"/>
    <property type="match status" value="1"/>
</dbReference>
<dbReference type="Gene3D" id="3.30.420.10">
    <property type="entry name" value="Ribonuclease H-like superfamily/Ribonuclease H"/>
    <property type="match status" value="1"/>
</dbReference>
<keyword evidence="1" id="KW-0645">Protease</keyword>
<evidence type="ECO:0000256" key="2">
    <source>
        <dbReference type="ARBA" id="ARBA00022857"/>
    </source>
</evidence>
<dbReference type="InterPro" id="IPR050425">
    <property type="entry name" value="NAD(P)_dehydrat-like"/>
</dbReference>
<gene>
    <name evidence="7" type="ORF">V8G54_030323</name>
</gene>
<dbReference type="InterPro" id="IPR054722">
    <property type="entry name" value="PolX-like_BBD"/>
</dbReference>
<evidence type="ECO:0000259" key="6">
    <source>
        <dbReference type="PROSITE" id="PS50994"/>
    </source>
</evidence>
<evidence type="ECO:0000313" key="8">
    <source>
        <dbReference type="Proteomes" id="UP001374535"/>
    </source>
</evidence>
<dbReference type="CDD" id="cd08958">
    <property type="entry name" value="FR_SDR_e"/>
    <property type="match status" value="1"/>
</dbReference>
<dbReference type="SUPFAM" id="SSF51735">
    <property type="entry name" value="NAD(P)-binding Rossmann-fold domains"/>
    <property type="match status" value="1"/>
</dbReference>
<dbReference type="InterPro" id="IPR001584">
    <property type="entry name" value="Integrase_cat-core"/>
</dbReference>
<sequence length="1526" mass="174289">MDSESLTVCVTGASGFIGSWLVMRLIQRGYTVRATVVDPDNMKKVKPLLEIPGAESKLSLWKANLAEEGSFDEAIKGCIGVFHVATPIDFESKDPENEVIKPAIRGVIDIMKACLKAKTVRRLVYTSSAITTHITDQPKALYDESCWTDVELCRREKMPGWMYFVSKTLAEQEAWKFAKENGMDFITILPTLVVGPFLPPSMPSSIITALSPVLECVCLSVAVEASHVTLLGLKLNRYFVCTFYSYAPAFLIWYQEQGCESWKDWRCEFYLVVCVSREEKKVTLAEEKSKNLQELCKIVMASFGGIQGPLPIFDETQCKPFFGFQDVSEVIEDGLPVLTEKAFEEEKKSFKIQMKLDSKARFLLYQCVSPKIFNKISKAATAKEAWDILVKAYGDGDRNTKVKLQALRRQFEILIMEESQTVAEYFDKVQELVNKMRVCNDVISDEYIVDKILRTLTPRFDYVVAAIEETRRIIGVEDLLHSLEAHELRINERRQCQEQAVQVRSQLKGKKGFKKGEKGNKKDKDLLNQQGGESSESGKAKNQKDGEGAKNKPKKRANLAQEEESDEEPVILMAKTEGDSSENDVWYLDSGCSTHMTRRKDWFVGIKEAAQGKIRFADDKSLNAEEVVIEEVLYVPGLKSNLLSLGQLLQKGYVMKMENECLSIFNQQKKMVVQAHKEEWVWHLWFGHLNFRDLSLLGQKEMVSGLPKVEIPNTKNLPQRFTEKLGVFYSDVCGPIQVETPGGSRYFLLFIDDYTKNGWVYLIRRKGEVLHVFQKFRKLVERQCGQNIKVLRTDEGGEYTSTDFKNFCEERKNRTLLNMVRCMLKNKGLPNFLWGEAVLTTSYILNLSSTKRVDGLTPEEAWTGVKPDVKHLKIFGSLCYKHVPYQLRKKLDDKGVALILVGYNATMRYKLYDPTTGAASISRDVVVDECGSWQREEVSRRPSRTTQLPTHLRDYDLSYEATLTSEGQFVHYALIAEAERIEFEEAVKDERWYKAMKEEIDSIERNQTWELGELPSRKRPIALKWVYKSKINPQGVVVRYKAMLVAKGFLQKAGIDYGEVFAPVARIETIRLMVTLATKFRRSLHQLDVKSAFLNGRLEEEVYVEQPLGFEVKEQLEKVYRLRKALYGLKQAPRAWNQRIDGFMGKHGLYVECCQHNGRTEKLIVCLYVDDLLVIGSCEELISGFKTEMLREFEMSDLGYVLDLLKKFEMADCNSANTPVDVGLRLEKEPEEEAVDPTTYRRMVGSLRYLCNTRPDLSYSVGVISRYMECPKVSHLNVVKRILRYLKGTHSYGVLLEKGKMQTGVVINQTGGAQLGTYSLWVDLQFPGVPKRKYIAACEATCQATWLRFVLEGLKVELAGNVRLLVDNKSAIDLAKHPTSHGRRKHIETRFHYIREQVSSGRLEVIHCRSKDQLGDVLTKALKGERFQTPRKHIGMVRVEIDGIGEDRTEEFSPILIGEKLVYARKESLLPISIGEKCSESKKMVYFTVLIGEKRVFSEKSVSDCRWRWKRWSLNPSRASSSCSSL</sequence>
<dbReference type="InterPro" id="IPR036291">
    <property type="entry name" value="NAD(P)-bd_dom_sf"/>
</dbReference>
<dbReference type="InterPro" id="IPR013103">
    <property type="entry name" value="RVT_2"/>
</dbReference>
<dbReference type="Pfam" id="PF25597">
    <property type="entry name" value="SH3_retrovirus"/>
    <property type="match status" value="1"/>
</dbReference>
<dbReference type="InterPro" id="IPR043502">
    <property type="entry name" value="DNA/RNA_pol_sf"/>
</dbReference>
<keyword evidence="1" id="KW-0378">Hydrolase</keyword>
<dbReference type="GO" id="GO:0009718">
    <property type="term" value="P:anthocyanin-containing compound biosynthetic process"/>
    <property type="evidence" value="ECO:0007669"/>
    <property type="project" value="TreeGrafter"/>
</dbReference>
<dbReference type="InterPro" id="IPR057670">
    <property type="entry name" value="SH3_retrovirus"/>
</dbReference>
<evidence type="ECO:0000256" key="4">
    <source>
        <dbReference type="ARBA" id="ARBA00023445"/>
    </source>
</evidence>
<keyword evidence="1" id="KW-0064">Aspartyl protease</keyword>
<keyword evidence="3" id="KW-0560">Oxidoreductase</keyword>
<feature type="compositionally biased region" description="Basic and acidic residues" evidence="5">
    <location>
        <begin position="514"/>
        <end position="526"/>
    </location>
</feature>
<dbReference type="PANTHER" id="PTHR10366:SF805">
    <property type="entry name" value="DIHYDROFLAVANOL-4-REDUCTASE 1"/>
    <property type="match status" value="1"/>
</dbReference>
<dbReference type="PROSITE" id="PS50994">
    <property type="entry name" value="INTEGRASE"/>
    <property type="match status" value="1"/>
</dbReference>
<dbReference type="SUPFAM" id="SSF56672">
    <property type="entry name" value="DNA/RNA polymerases"/>
    <property type="match status" value="1"/>
</dbReference>
<dbReference type="Pfam" id="PF13976">
    <property type="entry name" value="gag_pre-integrs"/>
    <property type="match status" value="1"/>
</dbReference>
<dbReference type="Pfam" id="PF22936">
    <property type="entry name" value="Pol_BBD"/>
    <property type="match status" value="1"/>
</dbReference>
<protein>
    <recommendedName>
        <fullName evidence="6">Integrase catalytic domain-containing protein</fullName>
    </recommendedName>
</protein>
<dbReference type="GO" id="GO:0003676">
    <property type="term" value="F:nucleic acid binding"/>
    <property type="evidence" value="ECO:0007669"/>
    <property type="project" value="InterPro"/>
</dbReference>
<name>A0AAQ3RMA5_VIGMU</name>
<dbReference type="Pfam" id="PF01370">
    <property type="entry name" value="Epimerase"/>
    <property type="match status" value="1"/>
</dbReference>
<dbReference type="InterPro" id="IPR036397">
    <property type="entry name" value="RNaseH_sf"/>
</dbReference>
<dbReference type="GO" id="GO:0004190">
    <property type="term" value="F:aspartic-type endopeptidase activity"/>
    <property type="evidence" value="ECO:0007669"/>
    <property type="project" value="UniProtKB-KW"/>
</dbReference>
<reference evidence="7 8" key="1">
    <citation type="journal article" date="2023" name="Life. Sci Alliance">
        <title>Evolutionary insights into 3D genome organization and epigenetic landscape of Vigna mungo.</title>
        <authorList>
            <person name="Junaid A."/>
            <person name="Singh B."/>
            <person name="Bhatia S."/>
        </authorList>
    </citation>
    <scope>NUCLEOTIDE SEQUENCE [LARGE SCALE GENOMIC DNA]</scope>
    <source>
        <strain evidence="7">Urdbean</strain>
    </source>
</reference>
<keyword evidence="8" id="KW-1185">Reference proteome</keyword>
<dbReference type="GO" id="GO:0045552">
    <property type="term" value="F:dihydroflavanol 4-reductase activity"/>
    <property type="evidence" value="ECO:0007669"/>
    <property type="project" value="TreeGrafter"/>
</dbReference>
<dbReference type="EMBL" id="CP144692">
    <property type="protein sequence ID" value="WVY98172.1"/>
    <property type="molecule type" value="Genomic_DNA"/>
</dbReference>
<dbReference type="SUPFAM" id="SSF53098">
    <property type="entry name" value="Ribonuclease H-like"/>
    <property type="match status" value="1"/>
</dbReference>
<accession>A0AAQ3RMA5</accession>
<evidence type="ECO:0000256" key="1">
    <source>
        <dbReference type="ARBA" id="ARBA00022750"/>
    </source>
</evidence>
<dbReference type="Proteomes" id="UP001374535">
    <property type="component" value="Chromosome 9"/>
</dbReference>
<dbReference type="GO" id="GO:0015074">
    <property type="term" value="P:DNA integration"/>
    <property type="evidence" value="ECO:0007669"/>
    <property type="project" value="InterPro"/>
</dbReference>
<feature type="region of interest" description="Disordered" evidence="5">
    <location>
        <begin position="507"/>
        <end position="570"/>
    </location>
</feature>
<dbReference type="InterPro" id="IPR025724">
    <property type="entry name" value="GAG-pre-integrase_dom"/>
</dbReference>
<dbReference type="InterPro" id="IPR012337">
    <property type="entry name" value="RNaseH-like_sf"/>
</dbReference>
<dbReference type="PANTHER" id="PTHR10366">
    <property type="entry name" value="NAD DEPENDENT EPIMERASE/DEHYDRATASE"/>
    <property type="match status" value="1"/>
</dbReference>
<dbReference type="InterPro" id="IPR001509">
    <property type="entry name" value="Epimerase_deHydtase"/>
</dbReference>
<feature type="domain" description="Integrase catalytic" evidence="6">
    <location>
        <begin position="714"/>
        <end position="810"/>
    </location>
</feature>
<dbReference type="FunFam" id="3.40.50.720:FF:000085">
    <property type="entry name" value="Dihydroflavonol reductase"/>
    <property type="match status" value="1"/>
</dbReference>
<evidence type="ECO:0000256" key="3">
    <source>
        <dbReference type="ARBA" id="ARBA00023002"/>
    </source>
</evidence>
<keyword evidence="2" id="KW-0521">NADP</keyword>
<dbReference type="Gene3D" id="3.40.50.720">
    <property type="entry name" value="NAD(P)-binding Rossmann-like Domain"/>
    <property type="match status" value="1"/>
</dbReference>